<keyword evidence="2" id="KW-1185">Reference proteome</keyword>
<organism evidence="1 2">
    <name type="scientific">Frigoriglobus tundricola</name>
    <dbReference type="NCBI Taxonomy" id="2774151"/>
    <lineage>
        <taxon>Bacteria</taxon>
        <taxon>Pseudomonadati</taxon>
        <taxon>Planctomycetota</taxon>
        <taxon>Planctomycetia</taxon>
        <taxon>Gemmatales</taxon>
        <taxon>Gemmataceae</taxon>
        <taxon>Frigoriglobus</taxon>
    </lineage>
</organism>
<dbReference type="Proteomes" id="UP000503447">
    <property type="component" value="Chromosome"/>
</dbReference>
<reference evidence="2" key="1">
    <citation type="submission" date="2020-05" db="EMBL/GenBank/DDBJ databases">
        <title>Frigoriglobus tundricola gen. nov., sp. nov., a psychrotolerant cellulolytic planctomycete of the family Gemmataceae with two divergent copies of 16S rRNA gene.</title>
        <authorList>
            <person name="Kulichevskaya I.S."/>
            <person name="Ivanova A.A."/>
            <person name="Naumoff D.G."/>
            <person name="Beletsky A.V."/>
            <person name="Rijpstra W.I.C."/>
            <person name="Sinninghe Damste J.S."/>
            <person name="Mardanov A.V."/>
            <person name="Ravin N.V."/>
            <person name="Dedysh S.N."/>
        </authorList>
    </citation>
    <scope>NUCLEOTIDE SEQUENCE [LARGE SCALE GENOMIC DNA]</scope>
    <source>
        <strain evidence="2">PL17</strain>
    </source>
</reference>
<dbReference type="RefSeq" id="WP_171474456.1">
    <property type="nucleotide sequence ID" value="NZ_CP053452.2"/>
</dbReference>
<dbReference type="KEGG" id="ftj:FTUN_7111"/>
<proteinExistence type="predicted"/>
<evidence type="ECO:0000313" key="1">
    <source>
        <dbReference type="EMBL" id="QJW99499.1"/>
    </source>
</evidence>
<name>A0A6M5YZL9_9BACT</name>
<dbReference type="EMBL" id="CP053452">
    <property type="protein sequence ID" value="QJW99499.1"/>
    <property type="molecule type" value="Genomic_DNA"/>
</dbReference>
<accession>A0A6M5YZL9</accession>
<gene>
    <name evidence="1" type="ORF">FTUN_7111</name>
</gene>
<evidence type="ECO:0008006" key="3">
    <source>
        <dbReference type="Google" id="ProtNLM"/>
    </source>
</evidence>
<evidence type="ECO:0000313" key="2">
    <source>
        <dbReference type="Proteomes" id="UP000503447"/>
    </source>
</evidence>
<protein>
    <recommendedName>
        <fullName evidence="3">HEPN domain-containing protein</fullName>
    </recommendedName>
</protein>
<dbReference type="AlphaFoldDB" id="A0A6M5YZL9"/>
<sequence>MNQAELRALTEERIKDAKALLDGARWAFAYYVAGYAVECALKSCLLARMIHTGWVFQDKANVKDCLTHDFGELIKLAGLKPELDGQLAASAGADGTFVGNWGTVSLWQVSTRYSSKSQVEAEALYEAITHDPHGVLKWIQNYW</sequence>